<evidence type="ECO:0000256" key="6">
    <source>
        <dbReference type="ARBA" id="ARBA00023004"/>
    </source>
</evidence>
<dbReference type="PANTHER" id="PTHR12907">
    <property type="entry name" value="EGL NINE HOMOLOG-RELATED"/>
    <property type="match status" value="1"/>
</dbReference>
<evidence type="ECO:0000256" key="5">
    <source>
        <dbReference type="ARBA" id="ARBA00023002"/>
    </source>
</evidence>
<reference evidence="8 11" key="2">
    <citation type="submission" date="2019-07" db="EMBL/GenBank/DDBJ databases">
        <title>Whole genome shotgun sequence of Myxococcus fulvus NBRC 100333.</title>
        <authorList>
            <person name="Hosoyama A."/>
            <person name="Uohara A."/>
            <person name="Ohji S."/>
            <person name="Ichikawa N."/>
        </authorList>
    </citation>
    <scope>NUCLEOTIDE SEQUENCE [LARGE SCALE GENOMIC DNA]</scope>
    <source>
        <strain evidence="8 11">NBRC 100333</strain>
    </source>
</reference>
<dbReference type="AlphaFoldDB" id="A0A511SZM4"/>
<keyword evidence="4" id="KW-0223">Dioxygenase</keyword>
<evidence type="ECO:0000313" key="11">
    <source>
        <dbReference type="Proteomes" id="UP000321514"/>
    </source>
</evidence>
<dbReference type="GO" id="GO:0071456">
    <property type="term" value="P:cellular response to hypoxia"/>
    <property type="evidence" value="ECO:0007669"/>
    <property type="project" value="TreeGrafter"/>
</dbReference>
<dbReference type="Proteomes" id="UP000183760">
    <property type="component" value="Unassembled WGS sequence"/>
</dbReference>
<proteinExistence type="predicted"/>
<feature type="domain" description="Fe2OG dioxygenase" evidence="7">
    <location>
        <begin position="130"/>
        <end position="226"/>
    </location>
</feature>
<dbReference type="GO" id="GO:0031418">
    <property type="term" value="F:L-ascorbic acid binding"/>
    <property type="evidence" value="ECO:0007669"/>
    <property type="project" value="UniProtKB-KW"/>
</dbReference>
<dbReference type="GO" id="GO:0031543">
    <property type="term" value="F:peptidyl-proline dioxygenase activity"/>
    <property type="evidence" value="ECO:0007669"/>
    <property type="project" value="TreeGrafter"/>
</dbReference>
<gene>
    <name evidence="8" type="ORF">MFU01_23820</name>
    <name evidence="9" type="ORF">SAMN05443572_10435</name>
</gene>
<dbReference type="GO" id="GO:0008198">
    <property type="term" value="F:ferrous iron binding"/>
    <property type="evidence" value="ECO:0007669"/>
    <property type="project" value="TreeGrafter"/>
</dbReference>
<dbReference type="PROSITE" id="PS51471">
    <property type="entry name" value="FE2OG_OXY"/>
    <property type="match status" value="1"/>
</dbReference>
<reference evidence="9 10" key="1">
    <citation type="submission" date="2016-10" db="EMBL/GenBank/DDBJ databases">
        <authorList>
            <person name="Varghese N."/>
            <person name="Submissions S."/>
        </authorList>
    </citation>
    <scope>NUCLEOTIDE SEQUENCE [LARGE SCALE GENOMIC DNA]</scope>
    <source>
        <strain evidence="9 10">DSM 16525</strain>
    </source>
</reference>
<evidence type="ECO:0000256" key="4">
    <source>
        <dbReference type="ARBA" id="ARBA00022964"/>
    </source>
</evidence>
<evidence type="ECO:0000313" key="8">
    <source>
        <dbReference type="EMBL" id="GEN07345.1"/>
    </source>
</evidence>
<dbReference type="EMBL" id="FOIB01000004">
    <property type="protein sequence ID" value="SET95244.1"/>
    <property type="molecule type" value="Genomic_DNA"/>
</dbReference>
<dbReference type="InterPro" id="IPR044862">
    <property type="entry name" value="Pro_4_hyd_alph_FE2OG_OXY"/>
</dbReference>
<dbReference type="InterPro" id="IPR006620">
    <property type="entry name" value="Pro_4_hyd_alph"/>
</dbReference>
<dbReference type="EMBL" id="BJXR01000023">
    <property type="protein sequence ID" value="GEN07345.1"/>
    <property type="molecule type" value="Genomic_DNA"/>
</dbReference>
<dbReference type="RefSeq" id="WP_245772294.1">
    <property type="nucleotide sequence ID" value="NZ_BJXR01000023.1"/>
</dbReference>
<dbReference type="STRING" id="1334629.MFUL124B02_36655"/>
<evidence type="ECO:0000256" key="2">
    <source>
        <dbReference type="ARBA" id="ARBA00022723"/>
    </source>
</evidence>
<dbReference type="Pfam" id="PF13640">
    <property type="entry name" value="2OG-FeII_Oxy_3"/>
    <property type="match status" value="1"/>
</dbReference>
<comment type="cofactor">
    <cofactor evidence="1">
        <name>L-ascorbate</name>
        <dbReference type="ChEBI" id="CHEBI:38290"/>
    </cofactor>
</comment>
<dbReference type="SMART" id="SM00702">
    <property type="entry name" value="P4Hc"/>
    <property type="match status" value="1"/>
</dbReference>
<keyword evidence="6" id="KW-0408">Iron</keyword>
<dbReference type="InterPro" id="IPR051559">
    <property type="entry name" value="HIF_prolyl_hydroxylases"/>
</dbReference>
<name>A0A511SZM4_MYXFU</name>
<protein>
    <submittedName>
        <fullName evidence="9">SM-20-related protein</fullName>
    </submittedName>
</protein>
<dbReference type="Proteomes" id="UP000321514">
    <property type="component" value="Unassembled WGS sequence"/>
</dbReference>
<organism evidence="8 11">
    <name type="scientific">Myxococcus fulvus</name>
    <dbReference type="NCBI Taxonomy" id="33"/>
    <lineage>
        <taxon>Bacteria</taxon>
        <taxon>Pseudomonadati</taxon>
        <taxon>Myxococcota</taxon>
        <taxon>Myxococcia</taxon>
        <taxon>Myxococcales</taxon>
        <taxon>Cystobacterineae</taxon>
        <taxon>Myxococcaceae</taxon>
        <taxon>Myxococcus</taxon>
    </lineage>
</organism>
<keyword evidence="5" id="KW-0560">Oxidoreductase</keyword>
<evidence type="ECO:0000256" key="3">
    <source>
        <dbReference type="ARBA" id="ARBA00022896"/>
    </source>
</evidence>
<dbReference type="InterPro" id="IPR005123">
    <property type="entry name" value="Oxoglu/Fe-dep_dioxygenase_dom"/>
</dbReference>
<sequence>MAPEFIPFRAARVWGTVRPGGVGTLLEGARVELSVQEVEALGARGYFTRPAFLGDEAALAARAEALARAESGVLHAAGIRRGADRTLDTRVRGDLIGWVTPEPDTALGALWRQFEQLGQALSAGAYLGLGRFDLQLACYPGGGAHYSRHFDAFPGKSNRRATAIWYANPDWRAEHGGLLRLHPEGESPVDVPPRLDTLVVFLSERIEHEVMPTHAHRLALTAWFYGRDAG</sequence>
<dbReference type="Gene3D" id="2.60.120.620">
    <property type="entry name" value="q2cbj1_9rhob like domain"/>
    <property type="match status" value="1"/>
</dbReference>
<evidence type="ECO:0000313" key="9">
    <source>
        <dbReference type="EMBL" id="SET95244.1"/>
    </source>
</evidence>
<accession>A0A511SZM4</accession>
<keyword evidence="3" id="KW-0847">Vitamin C</keyword>
<keyword evidence="2" id="KW-0479">Metal-binding</keyword>
<evidence type="ECO:0000256" key="1">
    <source>
        <dbReference type="ARBA" id="ARBA00001961"/>
    </source>
</evidence>
<comment type="caution">
    <text evidence="8">The sequence shown here is derived from an EMBL/GenBank/DDBJ whole genome shotgun (WGS) entry which is preliminary data.</text>
</comment>
<keyword evidence="10" id="KW-1185">Reference proteome</keyword>
<evidence type="ECO:0000259" key="7">
    <source>
        <dbReference type="PROSITE" id="PS51471"/>
    </source>
</evidence>
<evidence type="ECO:0000313" key="10">
    <source>
        <dbReference type="Proteomes" id="UP000183760"/>
    </source>
</evidence>
<dbReference type="PANTHER" id="PTHR12907:SF26">
    <property type="entry name" value="HIF PROLYL HYDROXYLASE, ISOFORM C"/>
    <property type="match status" value="1"/>
</dbReference>